<dbReference type="EMBL" id="LCFP01000006">
    <property type="protein sequence ID" value="KKS97707.1"/>
    <property type="molecule type" value="Genomic_DNA"/>
</dbReference>
<dbReference type="Gene3D" id="1.10.1330.10">
    <property type="entry name" value="Dockerin domain"/>
    <property type="match status" value="1"/>
</dbReference>
<feature type="compositionally biased region" description="Low complexity" evidence="1">
    <location>
        <begin position="358"/>
        <end position="370"/>
    </location>
</feature>
<name>A0A0G1DJE8_9BACT</name>
<dbReference type="GO" id="GO:0000272">
    <property type="term" value="P:polysaccharide catabolic process"/>
    <property type="evidence" value="ECO:0007669"/>
    <property type="project" value="InterPro"/>
</dbReference>
<sequence>MITFTILLIQLLLFFFLNTSTVIAANVFPGQNWLIKTPAEVGLSDVKLTEFSTRVGGTGVVIKDGYMVKTWGTATAHGGWASASKPVISTLLFFAVQEGKIPNVDYQIKNLGWNLSSKDQTLTFRHLGDMVSGYARGESPGAAWAYNDYAIKLYKLSLLEKVYGTSANNAAAVENLYIAANRLGPLQFQDGNLFVTASGTVRVNMTPRDFARIGWFWLNKGKWDTQQLLPQSYFDNYMKPGVSGSISRTSQGGNDYLGIGTDGGGSDQSAVGPGVYGFNWWFNAKKATGNEYLWPDAPLDTFSADGHFGKEVMVIIPSLNLVVAARGNWGNTFNLSGMNASLKILKDSFTGVSASPLPTQTNTQTPTPTQKPGDADGDGKVDGLDYVVWLNHYNQQAAGSGNGDFNNSGKVDGLDYVIWLNNYNI</sequence>
<dbReference type="InterPro" id="IPR002105">
    <property type="entry name" value="Dockerin_1_rpt"/>
</dbReference>
<organism evidence="2 3">
    <name type="scientific">Candidatus Gottesmanbacteria bacterium GW2011_GWA2_43_14</name>
    <dbReference type="NCBI Taxonomy" id="1618443"/>
    <lineage>
        <taxon>Bacteria</taxon>
        <taxon>Candidatus Gottesmaniibacteriota</taxon>
    </lineage>
</organism>
<dbReference type="AlphaFoldDB" id="A0A0G1DJE8"/>
<evidence type="ECO:0000313" key="2">
    <source>
        <dbReference type="EMBL" id="KKS97707.1"/>
    </source>
</evidence>
<dbReference type="Proteomes" id="UP000034894">
    <property type="component" value="Unassembled WGS sequence"/>
</dbReference>
<evidence type="ECO:0000256" key="1">
    <source>
        <dbReference type="SAM" id="MobiDB-lite"/>
    </source>
</evidence>
<dbReference type="CDD" id="cd14256">
    <property type="entry name" value="Dockerin_I"/>
    <property type="match status" value="1"/>
</dbReference>
<dbReference type="STRING" id="1618443.UV73_C0006G0061"/>
<dbReference type="InterPro" id="IPR018247">
    <property type="entry name" value="EF_Hand_1_Ca_BS"/>
</dbReference>
<reference evidence="2 3" key="1">
    <citation type="journal article" date="2015" name="Nature">
        <title>rRNA introns, odd ribosomes, and small enigmatic genomes across a large radiation of phyla.</title>
        <authorList>
            <person name="Brown C.T."/>
            <person name="Hug L.A."/>
            <person name="Thomas B.C."/>
            <person name="Sharon I."/>
            <person name="Castelle C.J."/>
            <person name="Singh A."/>
            <person name="Wilkins M.J."/>
            <person name="Williams K.H."/>
            <person name="Banfield J.F."/>
        </authorList>
    </citation>
    <scope>NUCLEOTIDE SEQUENCE [LARGE SCALE GENOMIC DNA]</scope>
</reference>
<dbReference type="SUPFAM" id="SSF63446">
    <property type="entry name" value="Type I dockerin domain"/>
    <property type="match status" value="1"/>
</dbReference>
<protein>
    <submittedName>
        <fullName evidence="2">Uncharacterized protein</fullName>
    </submittedName>
</protein>
<dbReference type="Pfam" id="PF00404">
    <property type="entry name" value="Dockerin_1"/>
    <property type="match status" value="1"/>
</dbReference>
<accession>A0A0G1DJE8</accession>
<feature type="region of interest" description="Disordered" evidence="1">
    <location>
        <begin position="355"/>
        <end position="378"/>
    </location>
</feature>
<dbReference type="InterPro" id="IPR050789">
    <property type="entry name" value="Diverse_Enzym_Activities"/>
</dbReference>
<dbReference type="PANTHER" id="PTHR43283">
    <property type="entry name" value="BETA-LACTAMASE-RELATED"/>
    <property type="match status" value="1"/>
</dbReference>
<dbReference type="PROSITE" id="PS00018">
    <property type="entry name" value="EF_HAND_1"/>
    <property type="match status" value="1"/>
</dbReference>
<gene>
    <name evidence="2" type="ORF">UV73_C0006G0061</name>
</gene>
<evidence type="ECO:0000313" key="3">
    <source>
        <dbReference type="Proteomes" id="UP000034894"/>
    </source>
</evidence>
<proteinExistence type="predicted"/>
<dbReference type="InterPro" id="IPR036439">
    <property type="entry name" value="Dockerin_dom_sf"/>
</dbReference>
<dbReference type="Gene3D" id="3.40.710.10">
    <property type="entry name" value="DD-peptidase/beta-lactamase superfamily"/>
    <property type="match status" value="1"/>
</dbReference>
<dbReference type="SUPFAM" id="SSF56601">
    <property type="entry name" value="beta-lactamase/transpeptidase-like"/>
    <property type="match status" value="1"/>
</dbReference>
<dbReference type="InterPro" id="IPR012338">
    <property type="entry name" value="Beta-lactam/transpept-like"/>
</dbReference>
<dbReference type="GO" id="GO:0004553">
    <property type="term" value="F:hydrolase activity, hydrolyzing O-glycosyl compounds"/>
    <property type="evidence" value="ECO:0007669"/>
    <property type="project" value="InterPro"/>
</dbReference>
<dbReference type="PANTHER" id="PTHR43283:SF7">
    <property type="entry name" value="BETA-LACTAMASE-RELATED DOMAIN-CONTAINING PROTEIN"/>
    <property type="match status" value="1"/>
</dbReference>
<comment type="caution">
    <text evidence="2">The sequence shown here is derived from an EMBL/GenBank/DDBJ whole genome shotgun (WGS) entry which is preliminary data.</text>
</comment>